<reference evidence="9 10" key="1">
    <citation type="submission" date="2016-02" db="EMBL/GenBank/DDBJ databases">
        <title>Gardnerella vaginalis Subgroups Defined by cpn60 Sequencing and Sialidase Activity in Isolates from Canada, Belgium and Kenya.</title>
        <authorList>
            <person name="Schellenberg J."/>
            <person name="Paramel Jayaprakash T."/>
            <person name="Withana Gamage N."/>
            <person name="Patterson M.H."/>
            <person name="Vaneechoutte M."/>
            <person name="Hill J.E."/>
        </authorList>
    </citation>
    <scope>NUCLEOTIDE SEQUENCE [LARGE SCALE GENOMIC DNA]</scope>
    <source>
        <strain evidence="9 10">N144</strain>
    </source>
</reference>
<dbReference type="RefSeq" id="WP_116689393.1">
    <property type="nucleotide sequence ID" value="NZ_LRTT01000001.1"/>
</dbReference>
<dbReference type="SUPFAM" id="SSF51445">
    <property type="entry name" value="(Trans)glycosidases"/>
    <property type="match status" value="1"/>
</dbReference>
<keyword evidence="5" id="KW-0326">Glycosidase</keyword>
<feature type="domain" description="Beta-hexosaminidase bacterial type N-terminal" evidence="8">
    <location>
        <begin position="9"/>
        <end position="141"/>
    </location>
</feature>
<gene>
    <name evidence="9" type="ORF">AXE73_01215</name>
</gene>
<feature type="active site" description="Proton donor" evidence="6">
    <location>
        <position position="299"/>
    </location>
</feature>
<comment type="similarity">
    <text evidence="2">Belongs to the glycosyl hydrolase 20 family.</text>
</comment>
<dbReference type="InterPro" id="IPR025705">
    <property type="entry name" value="Beta_hexosaminidase_sua/sub"/>
</dbReference>
<dbReference type="GO" id="GO:0016020">
    <property type="term" value="C:membrane"/>
    <property type="evidence" value="ECO:0007669"/>
    <property type="project" value="TreeGrafter"/>
</dbReference>
<evidence type="ECO:0000259" key="7">
    <source>
        <dbReference type="Pfam" id="PF00728"/>
    </source>
</evidence>
<comment type="catalytic activity">
    <reaction evidence="1">
        <text>Hydrolysis of terminal non-reducing N-acetyl-D-hexosamine residues in N-acetyl-beta-D-hexosaminides.</text>
        <dbReference type="EC" id="3.2.1.52"/>
    </reaction>
</comment>
<dbReference type="GO" id="GO:0005975">
    <property type="term" value="P:carbohydrate metabolic process"/>
    <property type="evidence" value="ECO:0007669"/>
    <property type="project" value="InterPro"/>
</dbReference>
<evidence type="ECO:0000256" key="2">
    <source>
        <dbReference type="ARBA" id="ARBA00006285"/>
    </source>
</evidence>
<evidence type="ECO:0000256" key="4">
    <source>
        <dbReference type="ARBA" id="ARBA00022801"/>
    </source>
</evidence>
<evidence type="ECO:0000256" key="6">
    <source>
        <dbReference type="PIRSR" id="PIRSR625705-1"/>
    </source>
</evidence>
<dbReference type="InterPro" id="IPR015882">
    <property type="entry name" value="HEX_bac_N"/>
</dbReference>
<evidence type="ECO:0000256" key="3">
    <source>
        <dbReference type="ARBA" id="ARBA00012663"/>
    </source>
</evidence>
<evidence type="ECO:0000313" key="9">
    <source>
        <dbReference type="EMBL" id="RFD77267.1"/>
    </source>
</evidence>
<dbReference type="InterPro" id="IPR029018">
    <property type="entry name" value="Hex-like_dom2"/>
</dbReference>
<evidence type="ECO:0000313" key="10">
    <source>
        <dbReference type="Proteomes" id="UP000258533"/>
    </source>
</evidence>
<evidence type="ECO:0000256" key="5">
    <source>
        <dbReference type="ARBA" id="ARBA00023295"/>
    </source>
</evidence>
<dbReference type="Gene3D" id="3.30.379.10">
    <property type="entry name" value="Chitobiase/beta-hexosaminidase domain 2-like"/>
    <property type="match status" value="1"/>
</dbReference>
<proteinExistence type="inferred from homology"/>
<sequence length="676" mass="77660">MDIKESTIILVPYPQKLKITGNDSTTLPESSYISFKNIKPDTRITTAGKQLCVDLKNQFNFDWNVSYGDGYKSAINVSINKDLCAQEYKIYTSLANNQPRINRAIITVEAKDIPSICFAIQTIRQLIKQFGTSMPLIEIEDFPKIPVRAYSYDVSRGRIPKLSWLKILVDQLCLYKYNQLQLYVEHTIDLENTIESWIKHTPLTCSEIIELDEYCYNRGIELVPTMATFGHMYEVLRSTSYRNLGEFPSQSQRPFSFVERMLHHTFNPVNPQTIPFISKRIKDYAALFRSNKFNIGADETFDLGCGESKEIAQKDGVANLYSSYVQKLCNSLQEIGSQPIMYADIALKHTNMLCAIPKNVIFANWNYAANVTEDSVKLIHNQNAQQYVCPGTQTWNRLIPDFDCAVSNISKMCKYAHKNNACGLLLTDWGDYGHINDPILSLPYLIMTAQYSWGSSKISKNNVEYDFTDINSLNTLLKDISNILTDNVCPQLCNILQEASHSQAFSWSDAVQFKELDDNGDSNKDVLFLLGFKKDISLKEARKQFLTDRNQQILNAEKYNNTLYKCINDLYKTYSCSECYTLKERINKDFINTTILSIQGQQILNSLGLYILNSSAEYSNSSSKISKDQVAYFVQTINNWFVQYANRWNYIGKSADLYRIRQVFDWHIDWLLKNAN</sequence>
<dbReference type="Gene3D" id="3.20.20.80">
    <property type="entry name" value="Glycosidases"/>
    <property type="match status" value="1"/>
</dbReference>
<name>A0A3E1IWB6_GARVA</name>
<evidence type="ECO:0000259" key="8">
    <source>
        <dbReference type="Pfam" id="PF02838"/>
    </source>
</evidence>
<dbReference type="PANTHER" id="PTHR22600:SF57">
    <property type="entry name" value="BETA-N-ACETYLHEXOSAMINIDASE"/>
    <property type="match status" value="1"/>
</dbReference>
<dbReference type="EMBL" id="LRTT01000001">
    <property type="protein sequence ID" value="RFD77267.1"/>
    <property type="molecule type" value="Genomic_DNA"/>
</dbReference>
<keyword evidence="4 9" id="KW-0378">Hydrolase</keyword>
<dbReference type="PRINTS" id="PR00738">
    <property type="entry name" value="GLHYDRLASE20"/>
</dbReference>
<dbReference type="SUPFAM" id="SSF55545">
    <property type="entry name" value="beta-N-acetylhexosaminidase-like domain"/>
    <property type="match status" value="1"/>
</dbReference>
<dbReference type="PANTHER" id="PTHR22600">
    <property type="entry name" value="BETA-HEXOSAMINIDASE"/>
    <property type="match status" value="1"/>
</dbReference>
<organism evidence="9 10">
    <name type="scientific">Gardnerella vaginalis</name>
    <dbReference type="NCBI Taxonomy" id="2702"/>
    <lineage>
        <taxon>Bacteria</taxon>
        <taxon>Bacillati</taxon>
        <taxon>Actinomycetota</taxon>
        <taxon>Actinomycetes</taxon>
        <taxon>Bifidobacteriales</taxon>
        <taxon>Bifidobacteriaceae</taxon>
        <taxon>Gardnerella</taxon>
    </lineage>
</organism>
<dbReference type="InterPro" id="IPR017853">
    <property type="entry name" value="GH"/>
</dbReference>
<dbReference type="Pfam" id="PF02838">
    <property type="entry name" value="Glyco_hydro_20b"/>
    <property type="match status" value="1"/>
</dbReference>
<dbReference type="Proteomes" id="UP000258533">
    <property type="component" value="Unassembled WGS sequence"/>
</dbReference>
<feature type="domain" description="Glycoside hydrolase family 20 catalytic" evidence="7">
    <location>
        <begin position="148"/>
        <end position="419"/>
    </location>
</feature>
<protein>
    <recommendedName>
        <fullName evidence="3">beta-N-acetylhexosaminidase</fullName>
        <ecNumber evidence="3">3.2.1.52</ecNumber>
    </recommendedName>
</protein>
<dbReference type="AlphaFoldDB" id="A0A3E1IWB6"/>
<dbReference type="InterPro" id="IPR015883">
    <property type="entry name" value="Glyco_hydro_20_cat"/>
</dbReference>
<dbReference type="GO" id="GO:0004563">
    <property type="term" value="F:beta-N-acetylhexosaminidase activity"/>
    <property type="evidence" value="ECO:0007669"/>
    <property type="project" value="UniProtKB-EC"/>
</dbReference>
<evidence type="ECO:0000256" key="1">
    <source>
        <dbReference type="ARBA" id="ARBA00001231"/>
    </source>
</evidence>
<comment type="caution">
    <text evidence="9">The sequence shown here is derived from an EMBL/GenBank/DDBJ whole genome shotgun (WGS) entry which is preliminary data.</text>
</comment>
<accession>A0A3E1IWB6</accession>
<dbReference type="GO" id="GO:0030203">
    <property type="term" value="P:glycosaminoglycan metabolic process"/>
    <property type="evidence" value="ECO:0007669"/>
    <property type="project" value="TreeGrafter"/>
</dbReference>
<dbReference type="EC" id="3.2.1.52" evidence="3"/>
<dbReference type="Pfam" id="PF00728">
    <property type="entry name" value="Glyco_hydro_20"/>
    <property type="match status" value="1"/>
</dbReference>